<evidence type="ECO:0000256" key="2">
    <source>
        <dbReference type="ARBA" id="ARBA00022448"/>
    </source>
</evidence>
<comment type="function">
    <text evidence="9">Part of the tripartite ATP-independent periplasmic (TRAP) transport system.</text>
</comment>
<gene>
    <name evidence="11" type="ORF">AUP42_02730</name>
</gene>
<evidence type="ECO:0000313" key="12">
    <source>
        <dbReference type="Proteomes" id="UP000076335"/>
    </source>
</evidence>
<sequence length="191" mass="21106">MIKTVVDRLEEGIIALLLAAMTVLTFVNVVLRYGFNSGMTWSMEITEFLFAWLVLFGMSYGVKVGSHIGVDALVQLFAKPAQRITGIFVALVCMTYAALILYGGWESMAFYHMIGIEAEDSPIPMWVVYLILPLGGALLLFRLGQVLWRILSGQQNGFSLADEAREAIETIGEGDEAEAMADGMVRRDNDK</sequence>
<evidence type="ECO:0000256" key="3">
    <source>
        <dbReference type="ARBA" id="ARBA00022475"/>
    </source>
</evidence>
<dbReference type="PANTHER" id="PTHR35011:SF2">
    <property type="entry name" value="2,3-DIKETO-L-GULONATE TRAP TRANSPORTER SMALL PERMEASE PROTEIN YIAM"/>
    <property type="match status" value="1"/>
</dbReference>
<keyword evidence="3" id="KW-1003">Cell membrane</keyword>
<keyword evidence="5 9" id="KW-0812">Transmembrane</keyword>
<keyword evidence="2 9" id="KW-0813">Transport</keyword>
<evidence type="ECO:0000256" key="9">
    <source>
        <dbReference type="RuleBase" id="RU369079"/>
    </source>
</evidence>
<feature type="domain" description="Tripartite ATP-independent periplasmic transporters DctQ component" evidence="10">
    <location>
        <begin position="21"/>
        <end position="151"/>
    </location>
</feature>
<keyword evidence="6 9" id="KW-1133">Transmembrane helix</keyword>
<evidence type="ECO:0000256" key="1">
    <source>
        <dbReference type="ARBA" id="ARBA00004429"/>
    </source>
</evidence>
<evidence type="ECO:0000313" key="11">
    <source>
        <dbReference type="EMBL" id="KZB62984.1"/>
    </source>
</evidence>
<comment type="subunit">
    <text evidence="9">The complex comprises the extracytoplasmic solute receptor protein and the two transmembrane proteins.</text>
</comment>
<dbReference type="GO" id="GO:0015740">
    <property type="term" value="P:C4-dicarboxylate transport"/>
    <property type="evidence" value="ECO:0007669"/>
    <property type="project" value="TreeGrafter"/>
</dbReference>
<dbReference type="Pfam" id="PF04290">
    <property type="entry name" value="DctQ"/>
    <property type="match status" value="1"/>
</dbReference>
<comment type="similarity">
    <text evidence="8 9">Belongs to the TRAP transporter small permease family.</text>
</comment>
<keyword evidence="7 9" id="KW-0472">Membrane</keyword>
<name>A0A154L456_9PROT</name>
<dbReference type="EMBL" id="LPVY01000020">
    <property type="protein sequence ID" value="KZB62984.1"/>
    <property type="molecule type" value="Genomic_DNA"/>
</dbReference>
<dbReference type="Proteomes" id="UP000076335">
    <property type="component" value="Unassembled WGS sequence"/>
</dbReference>
<accession>A0A154L456</accession>
<feature type="transmembrane region" description="Helical" evidence="9">
    <location>
        <begin position="83"/>
        <end position="103"/>
    </location>
</feature>
<evidence type="ECO:0000259" key="10">
    <source>
        <dbReference type="Pfam" id="PF04290"/>
    </source>
</evidence>
<protein>
    <recommendedName>
        <fullName evidence="9">TRAP transporter small permease protein</fullName>
    </recommendedName>
</protein>
<dbReference type="AlphaFoldDB" id="A0A154L456"/>
<evidence type="ECO:0000256" key="8">
    <source>
        <dbReference type="ARBA" id="ARBA00038436"/>
    </source>
</evidence>
<feature type="transmembrane region" description="Helical" evidence="9">
    <location>
        <begin position="123"/>
        <end position="141"/>
    </location>
</feature>
<keyword evidence="4 9" id="KW-0997">Cell inner membrane</keyword>
<evidence type="ECO:0000256" key="7">
    <source>
        <dbReference type="ARBA" id="ARBA00023136"/>
    </source>
</evidence>
<proteinExistence type="inferred from homology"/>
<evidence type="ECO:0000256" key="6">
    <source>
        <dbReference type="ARBA" id="ARBA00022989"/>
    </source>
</evidence>
<dbReference type="InterPro" id="IPR055348">
    <property type="entry name" value="DctQ"/>
</dbReference>
<organism evidence="11 12">
    <name type="scientific">Thalassospira lucentensis</name>
    <dbReference type="NCBI Taxonomy" id="168935"/>
    <lineage>
        <taxon>Bacteria</taxon>
        <taxon>Pseudomonadati</taxon>
        <taxon>Pseudomonadota</taxon>
        <taxon>Alphaproteobacteria</taxon>
        <taxon>Rhodospirillales</taxon>
        <taxon>Thalassospiraceae</taxon>
        <taxon>Thalassospira</taxon>
    </lineage>
</organism>
<dbReference type="GO" id="GO:0005886">
    <property type="term" value="C:plasma membrane"/>
    <property type="evidence" value="ECO:0007669"/>
    <property type="project" value="UniProtKB-SubCell"/>
</dbReference>
<feature type="transmembrane region" description="Helical" evidence="9">
    <location>
        <begin position="12"/>
        <end position="35"/>
    </location>
</feature>
<dbReference type="PANTHER" id="PTHR35011">
    <property type="entry name" value="2,3-DIKETO-L-GULONATE TRAP TRANSPORTER SMALL PERMEASE PROTEIN YIAM"/>
    <property type="match status" value="1"/>
</dbReference>
<dbReference type="GO" id="GO:0022857">
    <property type="term" value="F:transmembrane transporter activity"/>
    <property type="evidence" value="ECO:0007669"/>
    <property type="project" value="UniProtKB-UniRule"/>
</dbReference>
<dbReference type="OrthoDB" id="7843639at2"/>
<dbReference type="RefSeq" id="WP_062952483.1">
    <property type="nucleotide sequence ID" value="NZ_LPVY01000020.1"/>
</dbReference>
<dbReference type="InterPro" id="IPR007387">
    <property type="entry name" value="TRAP_DctQ"/>
</dbReference>
<comment type="subcellular location">
    <subcellularLocation>
        <location evidence="1 9">Cell inner membrane</location>
        <topology evidence="1 9">Multi-pass membrane protein</topology>
    </subcellularLocation>
</comment>
<evidence type="ECO:0000256" key="4">
    <source>
        <dbReference type="ARBA" id="ARBA00022519"/>
    </source>
</evidence>
<comment type="caution">
    <text evidence="11">The sequence shown here is derived from an EMBL/GenBank/DDBJ whole genome shotgun (WGS) entry which is preliminary data.</text>
</comment>
<feature type="transmembrane region" description="Helical" evidence="9">
    <location>
        <begin position="41"/>
        <end position="62"/>
    </location>
</feature>
<evidence type="ECO:0000256" key="5">
    <source>
        <dbReference type="ARBA" id="ARBA00022692"/>
    </source>
</evidence>
<reference evidence="11 12" key="1">
    <citation type="submission" date="2015-12" db="EMBL/GenBank/DDBJ databases">
        <title>Genome sequence of Thalassospira lucentensis MCCC 1A02072.</title>
        <authorList>
            <person name="Lu L."/>
            <person name="Lai Q."/>
            <person name="Shao Z."/>
            <person name="Qian P."/>
        </authorList>
    </citation>
    <scope>NUCLEOTIDE SEQUENCE [LARGE SCALE GENOMIC DNA]</scope>
    <source>
        <strain evidence="11 12">MCCC 1A02072</strain>
    </source>
</reference>